<evidence type="ECO:0000313" key="2">
    <source>
        <dbReference type="Proteomes" id="UP001472677"/>
    </source>
</evidence>
<accession>A0ABR2EJ23</accession>
<keyword evidence="2" id="KW-1185">Reference proteome</keyword>
<reference evidence="1 2" key="1">
    <citation type="journal article" date="2024" name="G3 (Bethesda)">
        <title>Genome assembly of Hibiscus sabdariffa L. provides insights into metabolisms of medicinal natural products.</title>
        <authorList>
            <person name="Kim T."/>
        </authorList>
    </citation>
    <scope>NUCLEOTIDE SEQUENCE [LARGE SCALE GENOMIC DNA]</scope>
    <source>
        <strain evidence="1">TK-2024</strain>
        <tissue evidence="1">Old leaves</tissue>
    </source>
</reference>
<dbReference type="EMBL" id="JBBPBM010000013">
    <property type="protein sequence ID" value="KAK8561989.1"/>
    <property type="molecule type" value="Genomic_DNA"/>
</dbReference>
<comment type="caution">
    <text evidence="1">The sequence shown here is derived from an EMBL/GenBank/DDBJ whole genome shotgun (WGS) entry which is preliminary data.</text>
</comment>
<gene>
    <name evidence="1" type="ORF">V6N12_049044</name>
</gene>
<protein>
    <submittedName>
        <fullName evidence="1">Uncharacterized protein</fullName>
    </submittedName>
</protein>
<name>A0ABR2EJ23_9ROSI</name>
<proteinExistence type="predicted"/>
<organism evidence="1 2">
    <name type="scientific">Hibiscus sabdariffa</name>
    <name type="common">roselle</name>
    <dbReference type="NCBI Taxonomy" id="183260"/>
    <lineage>
        <taxon>Eukaryota</taxon>
        <taxon>Viridiplantae</taxon>
        <taxon>Streptophyta</taxon>
        <taxon>Embryophyta</taxon>
        <taxon>Tracheophyta</taxon>
        <taxon>Spermatophyta</taxon>
        <taxon>Magnoliopsida</taxon>
        <taxon>eudicotyledons</taxon>
        <taxon>Gunneridae</taxon>
        <taxon>Pentapetalae</taxon>
        <taxon>rosids</taxon>
        <taxon>malvids</taxon>
        <taxon>Malvales</taxon>
        <taxon>Malvaceae</taxon>
        <taxon>Malvoideae</taxon>
        <taxon>Hibiscus</taxon>
    </lineage>
</organism>
<evidence type="ECO:0000313" key="1">
    <source>
        <dbReference type="EMBL" id="KAK8561989.1"/>
    </source>
</evidence>
<sequence length="245" mass="26397">MENPNGELNPNFTLADGVHSTLAIGGLILGNKCGRPSENLVLMEDCSVLERPGSPIDADLQPTSNKYRNFEEQLEALMQTKPLTIDVRNRRVAGGSRFTVLMDEEVNEGGTKNVGSRRRASAESRDPMKVGIRIGKDLRKIGSSGTNHTMVGVVELECNPIARSAKGRVLPLSLKGGTPFGSVKKGARLPLIQKGSLKPKKKDDRGSSKSTLAASLSPLIVDLDSVVNVVNEERRDGTHKSHPLV</sequence>
<dbReference type="Proteomes" id="UP001472677">
    <property type="component" value="Unassembled WGS sequence"/>
</dbReference>